<dbReference type="AlphaFoldDB" id="A0A0F2LSR1"/>
<dbReference type="SUPFAM" id="SSF53697">
    <property type="entry name" value="SIS domain"/>
    <property type="match status" value="1"/>
</dbReference>
<dbReference type="EMBL" id="JZWS01000004">
    <property type="protein sequence ID" value="KJR79540.1"/>
    <property type="molecule type" value="Genomic_DNA"/>
</dbReference>
<organism evidence="2">
    <name type="scientific">Candidatus Aramenus sulfurataquae</name>
    <dbReference type="NCBI Taxonomy" id="1326980"/>
    <lineage>
        <taxon>Archaea</taxon>
        <taxon>Thermoproteota</taxon>
        <taxon>Thermoprotei</taxon>
        <taxon>Sulfolobales</taxon>
        <taxon>Sulfolobaceae</taxon>
        <taxon>Candidatus Aramenus</taxon>
    </lineage>
</organism>
<proteinExistence type="predicted"/>
<dbReference type="InterPro" id="IPR046348">
    <property type="entry name" value="SIS_dom_sf"/>
</dbReference>
<reference evidence="2" key="1">
    <citation type="submission" date="2015-03" db="EMBL/GenBank/DDBJ databases">
        <title>Metagenome Sequencing of an Archaeal-Dominated Microbial Community from a Hot Spring at the Los Azufres Geothermal Field, Mexico.</title>
        <authorList>
            <person name="Servin-Garciduenas L.E."/>
            <person name="Martinez-Romero E."/>
        </authorList>
    </citation>
    <scope>NUCLEOTIDE SEQUENCE [LARGE SCALE GENOMIC DNA]</scope>
    <source>
        <strain evidence="2">AZ1-454</strain>
    </source>
</reference>
<dbReference type="GO" id="GO:1901135">
    <property type="term" value="P:carbohydrate derivative metabolic process"/>
    <property type="evidence" value="ECO:0007669"/>
    <property type="project" value="InterPro"/>
</dbReference>
<evidence type="ECO:0000313" key="3">
    <source>
        <dbReference type="EMBL" id="MCL7343626.1"/>
    </source>
</evidence>
<sequence length="278" mass="30916">MDYVRVMEEELNADYRVKADIQLEEAYVTGAGDSYAVALTVQEKTGGRFRAVDPYDAINYRIDKPLIVVSVSGRPKSNVILAKRLRGKVKVIAVTSNLDSDLAKVADHVVHLPYKPKALLPGTLSFLMSLSAVYSIANAEEDKGQGDEVPLTHPFFVGKGENFGIAYFAYLKMAEVFGERSGYERLEQFCHSPIFSSRGSTLVLLSSGDKREKELANLIDFTSVYSTSCHGAFCNAKAIIRSVVSEMKKRNWNRVYFTEDSKILAISSRMIYDEGARP</sequence>
<dbReference type="GO" id="GO:0097367">
    <property type="term" value="F:carbohydrate derivative binding"/>
    <property type="evidence" value="ECO:0007669"/>
    <property type="project" value="InterPro"/>
</dbReference>
<dbReference type="EMBL" id="JZWS02000002">
    <property type="protein sequence ID" value="MCL7343626.1"/>
    <property type="molecule type" value="Genomic_DNA"/>
</dbReference>
<reference evidence="3" key="2">
    <citation type="submission" date="2022-05" db="EMBL/GenBank/DDBJ databases">
        <title>Metagenome Sequencing of an Archaeal-Dominated Microbial Community from a Hot Spring at the Los Azufres Geothermal Field, Mexico.</title>
        <authorList>
            <person name="Marin-Paredes R."/>
            <person name="Martinez-Romero E."/>
            <person name="Servin-Garciduenas L.E."/>
        </authorList>
    </citation>
    <scope>NUCLEOTIDE SEQUENCE</scope>
    <source>
        <strain evidence="3">AZ1-454</strain>
    </source>
</reference>
<name>A0A0F2LSR1_9CREN</name>
<dbReference type="Pfam" id="PF01380">
    <property type="entry name" value="SIS"/>
    <property type="match status" value="1"/>
</dbReference>
<evidence type="ECO:0000259" key="1">
    <source>
        <dbReference type="PROSITE" id="PS51464"/>
    </source>
</evidence>
<evidence type="ECO:0000313" key="2">
    <source>
        <dbReference type="EMBL" id="KJR79540.1"/>
    </source>
</evidence>
<keyword evidence="2" id="KW-0413">Isomerase</keyword>
<feature type="domain" description="SIS" evidence="1">
    <location>
        <begin position="13"/>
        <end position="142"/>
    </location>
</feature>
<accession>A0A0F2LSR1</accession>
<dbReference type="InterPro" id="IPR001347">
    <property type="entry name" value="SIS_dom"/>
</dbReference>
<protein>
    <submittedName>
        <fullName evidence="3">SIS domain-containing protein</fullName>
    </submittedName>
    <submittedName>
        <fullName evidence="2">Sugar isomerase</fullName>
    </submittedName>
</protein>
<gene>
    <name evidence="3" type="ORF">TQ35_003520</name>
    <name evidence="2" type="ORF">TQ35_01200</name>
</gene>
<comment type="caution">
    <text evidence="2">The sequence shown here is derived from an EMBL/GenBank/DDBJ whole genome shotgun (WGS) entry which is preliminary data.</text>
</comment>
<dbReference type="PROSITE" id="PS51464">
    <property type="entry name" value="SIS"/>
    <property type="match status" value="1"/>
</dbReference>
<dbReference type="Gene3D" id="3.40.50.10490">
    <property type="entry name" value="Glucose-6-phosphate isomerase like protein, domain 1"/>
    <property type="match status" value="2"/>
</dbReference>
<dbReference type="PATRIC" id="fig|1326980.8.peg.1601"/>
<dbReference type="GO" id="GO:0016853">
    <property type="term" value="F:isomerase activity"/>
    <property type="evidence" value="ECO:0007669"/>
    <property type="project" value="UniProtKB-KW"/>
</dbReference>